<keyword evidence="2" id="KW-1185">Reference proteome</keyword>
<comment type="caution">
    <text evidence="1">The sequence shown here is derived from an EMBL/GenBank/DDBJ whole genome shotgun (WGS) entry which is preliminary data.</text>
</comment>
<protein>
    <submittedName>
        <fullName evidence="1">Uncharacterized protein</fullName>
    </submittedName>
</protein>
<organism evidence="1 2">
    <name type="scientific">Acinetobacter calcoaceticus</name>
    <dbReference type="NCBI Taxonomy" id="471"/>
    <lineage>
        <taxon>Bacteria</taxon>
        <taxon>Pseudomonadati</taxon>
        <taxon>Pseudomonadota</taxon>
        <taxon>Gammaproteobacteria</taxon>
        <taxon>Moraxellales</taxon>
        <taxon>Moraxellaceae</taxon>
        <taxon>Acinetobacter</taxon>
        <taxon>Acinetobacter calcoaceticus/baumannii complex</taxon>
    </lineage>
</organism>
<reference evidence="1 2" key="1">
    <citation type="submission" date="2019-03" db="EMBL/GenBank/DDBJ databases">
        <title>Genomic analyses of the natural microbiome of Caenorhabditis elegans.</title>
        <authorList>
            <person name="Samuel B."/>
        </authorList>
    </citation>
    <scope>NUCLEOTIDE SEQUENCE [LARGE SCALE GENOMIC DNA]</scope>
    <source>
        <strain evidence="1 2">JUb89</strain>
    </source>
</reference>
<dbReference type="AlphaFoldDB" id="A0A4R1Y7P8"/>
<proteinExistence type="predicted"/>
<dbReference type="EMBL" id="SLVJ01000005">
    <property type="protein sequence ID" value="TCM68313.1"/>
    <property type="molecule type" value="Genomic_DNA"/>
</dbReference>
<name>A0A4R1Y7P8_ACICA</name>
<dbReference type="Proteomes" id="UP000294963">
    <property type="component" value="Unassembled WGS sequence"/>
</dbReference>
<evidence type="ECO:0000313" key="2">
    <source>
        <dbReference type="Proteomes" id="UP000294963"/>
    </source>
</evidence>
<accession>A0A4R1Y7P8</accession>
<gene>
    <name evidence="1" type="ORF">EC844_10516</name>
</gene>
<evidence type="ECO:0000313" key="1">
    <source>
        <dbReference type="EMBL" id="TCM68313.1"/>
    </source>
</evidence>
<dbReference type="OrthoDB" id="6712228at2"/>
<sequence>MKDFNAERYIVDENIADTLHWLCCHQDCFDAFHFDVLSQDLVVEHANGSDILRVGHYLTAEYGILVTS</sequence>